<keyword evidence="4" id="KW-0411">Iron-sulfur</keyword>
<dbReference type="GO" id="GO:0003824">
    <property type="term" value="F:catalytic activity"/>
    <property type="evidence" value="ECO:0007669"/>
    <property type="project" value="InterPro"/>
</dbReference>
<dbReference type="SUPFAM" id="SSF102114">
    <property type="entry name" value="Radical SAM enzymes"/>
    <property type="match status" value="1"/>
</dbReference>
<dbReference type="Proteomes" id="UP000094067">
    <property type="component" value="Unassembled WGS sequence"/>
</dbReference>
<dbReference type="AlphaFoldDB" id="A0A1E3A5C7"/>
<dbReference type="CDD" id="cd21128">
    <property type="entry name" value="SPASM_rSAM"/>
    <property type="match status" value="1"/>
</dbReference>
<dbReference type="RefSeq" id="WP_069153906.1">
    <property type="nucleotide sequence ID" value="NZ_MCGH01000003.1"/>
</dbReference>
<dbReference type="SFLD" id="SFLDG01067">
    <property type="entry name" value="SPASM/twitch_domain_containing"/>
    <property type="match status" value="1"/>
</dbReference>
<organism evidence="6 7">
    <name type="scientific">Eisenbergiella tayi</name>
    <dbReference type="NCBI Taxonomy" id="1432052"/>
    <lineage>
        <taxon>Bacteria</taxon>
        <taxon>Bacillati</taxon>
        <taxon>Bacillota</taxon>
        <taxon>Clostridia</taxon>
        <taxon>Lachnospirales</taxon>
        <taxon>Lachnospiraceae</taxon>
        <taxon>Eisenbergiella</taxon>
    </lineage>
</organism>
<accession>A0A1E3A5C7</accession>
<sequence length="386" mass="42798">MKEYNLESYLSRGVANIVKGILKASAGNPKESFFLMQYAKESLEAGRLRKEAEERGEHIPPFLIASITQQCNLHCKGCYARANHSCFDGAVRENLTAGQWGNIFEQAAELGIGFILLAGGEPFMRRDVLEAAAGQKKILFPVFTNGTMIDADFRKLLCENRNLIPILSMEGEKDTTDARREKGTYQKLRQTMQELQENGILFGASVTVQKQNMQEVLSREFTEALFLAGCRALVYVEYVPADRSSADLAPDEKDRVYIEDRLRQLRETQKELLFLSFPGDEKSSGGCLAAGRGFFHINPTGGAEPCPFSPYSDTSLANISLKEALQSPLFLLLRSSGNLMQEHNGGCVLFEQEEQVKKLRDKAAAMFPAGGRIASGNENGEKEAWA</sequence>
<evidence type="ECO:0000256" key="3">
    <source>
        <dbReference type="ARBA" id="ARBA00023004"/>
    </source>
</evidence>
<dbReference type="Gene3D" id="3.20.20.70">
    <property type="entry name" value="Aldolase class I"/>
    <property type="match status" value="1"/>
</dbReference>
<dbReference type="InterPro" id="IPR007197">
    <property type="entry name" value="rSAM"/>
</dbReference>
<keyword evidence="2" id="KW-0479">Metal-binding</keyword>
<evidence type="ECO:0000313" key="6">
    <source>
        <dbReference type="EMBL" id="ODM03446.1"/>
    </source>
</evidence>
<dbReference type="CDD" id="cd01335">
    <property type="entry name" value="Radical_SAM"/>
    <property type="match status" value="1"/>
</dbReference>
<evidence type="ECO:0000256" key="1">
    <source>
        <dbReference type="ARBA" id="ARBA00022691"/>
    </source>
</evidence>
<feature type="domain" description="Radical SAM core" evidence="5">
    <location>
        <begin position="57"/>
        <end position="275"/>
    </location>
</feature>
<protein>
    <submittedName>
        <fullName evidence="6">Antilisterial bacteriocin subtilosin biosynthesis protein AlbA</fullName>
    </submittedName>
</protein>
<keyword evidence="3" id="KW-0408">Iron</keyword>
<dbReference type="EMBL" id="MCGH01000003">
    <property type="protein sequence ID" value="ODM03446.1"/>
    <property type="molecule type" value="Genomic_DNA"/>
</dbReference>
<dbReference type="PANTHER" id="PTHR43524:SF1">
    <property type="entry name" value="RADICAL SAM SUPERFAMILY PROTEIN"/>
    <property type="match status" value="1"/>
</dbReference>
<dbReference type="PANTHER" id="PTHR43524">
    <property type="entry name" value="RADICAL SAM SUPERFAMILY PROTEIN"/>
    <property type="match status" value="1"/>
</dbReference>
<evidence type="ECO:0000259" key="5">
    <source>
        <dbReference type="PROSITE" id="PS51918"/>
    </source>
</evidence>
<gene>
    <name evidence="6" type="primary">albA_2</name>
    <name evidence="6" type="ORF">BEI61_04242</name>
</gene>
<dbReference type="GO" id="GO:0051536">
    <property type="term" value="F:iron-sulfur cluster binding"/>
    <property type="evidence" value="ECO:0007669"/>
    <property type="project" value="UniProtKB-KW"/>
</dbReference>
<dbReference type="PROSITE" id="PS51918">
    <property type="entry name" value="RADICAL_SAM"/>
    <property type="match status" value="1"/>
</dbReference>
<proteinExistence type="predicted"/>
<comment type="caution">
    <text evidence="6">The sequence shown here is derived from an EMBL/GenBank/DDBJ whole genome shotgun (WGS) entry which is preliminary data.</text>
</comment>
<evidence type="ECO:0000256" key="4">
    <source>
        <dbReference type="ARBA" id="ARBA00023014"/>
    </source>
</evidence>
<dbReference type="GO" id="GO:0046872">
    <property type="term" value="F:metal ion binding"/>
    <property type="evidence" value="ECO:0007669"/>
    <property type="project" value="UniProtKB-KW"/>
</dbReference>
<keyword evidence="1" id="KW-0949">S-adenosyl-L-methionine</keyword>
<dbReference type="InterPro" id="IPR013785">
    <property type="entry name" value="Aldolase_TIM"/>
</dbReference>
<evidence type="ECO:0000256" key="2">
    <source>
        <dbReference type="ARBA" id="ARBA00022723"/>
    </source>
</evidence>
<reference evidence="6 7" key="1">
    <citation type="submission" date="2016-07" db="EMBL/GenBank/DDBJ databases">
        <title>Characterization of isolates of Eisenbergiella tayi derived from blood cultures, using whole genome sequencing.</title>
        <authorList>
            <person name="Burdz T."/>
            <person name="Wiebe D."/>
            <person name="Huynh C."/>
            <person name="Bernard K."/>
        </authorList>
    </citation>
    <scope>NUCLEOTIDE SEQUENCE [LARGE SCALE GENOMIC DNA]</scope>
    <source>
        <strain evidence="6 7">NML 110608</strain>
    </source>
</reference>
<evidence type="ECO:0000313" key="7">
    <source>
        <dbReference type="Proteomes" id="UP000094067"/>
    </source>
</evidence>
<dbReference type="SFLD" id="SFLDS00029">
    <property type="entry name" value="Radical_SAM"/>
    <property type="match status" value="1"/>
</dbReference>
<name>A0A1E3A5C7_9FIRM</name>
<dbReference type="PATRIC" id="fig|1432052.4.peg.4704"/>
<dbReference type="InterPro" id="IPR058240">
    <property type="entry name" value="rSAM_sf"/>
</dbReference>
<dbReference type="Pfam" id="PF04055">
    <property type="entry name" value="Radical_SAM"/>
    <property type="match status" value="1"/>
</dbReference>